<dbReference type="RefSeq" id="WP_014108919.1">
    <property type="nucleotide sequence ID" value="NC_016041.1"/>
</dbReference>
<proteinExistence type="predicted"/>
<dbReference type="OrthoDB" id="526867at2"/>
<dbReference type="AlphaFoldDB" id="G4QKH9"/>
<sequence>MNILKRVINFSVFFLYVTSSHAVSENDIPFKFKGASPDSNLRINFDVVDLLLDASVLEMGLSKRTRGKVNQAGTGTRLTQSVNRRTDNEGNKFSYEFFKGNEQKKNLIAVKSYLENLPSKTPLNLFNKREQLAYWLNLYNVSLINEIVKKYPKRVLKSFLTGKDSIFEQKILYVAGVNLSLNDIQYKILKEQYNNDALILYGLYQGIVGGPDIRKEAFTGKNVYELLEDNAINFVNSNRGTSVDTKLHKVKTSYFYLQNSTYFPNFNNDLKRHLLLYANDDIRGEIMLSKQLNPNITNWKVTDLYGTTRTFGGGSTVIVLNSDLEFQYDKQSLGKISGTQITKLRELMSVRAKNLGGTSVTVTDLPSGDEN</sequence>
<evidence type="ECO:0000313" key="3">
    <source>
        <dbReference type="Proteomes" id="UP000009282"/>
    </source>
</evidence>
<dbReference type="Proteomes" id="UP000009282">
    <property type="component" value="Chromosome"/>
</dbReference>
<dbReference type="eggNOG" id="ENOG503094I">
    <property type="taxonomic scope" value="Bacteria"/>
</dbReference>
<dbReference type="STRING" id="1085623.GNIT_1936"/>
<evidence type="ECO:0000259" key="1">
    <source>
        <dbReference type="Pfam" id="PF04784"/>
    </source>
</evidence>
<accession>G4QKH9</accession>
<reference evidence="2 3" key="1">
    <citation type="journal article" date="2011" name="J. Bacteriol.">
        <title>Complete genome sequence of seawater bacterium Glaciecola nitratireducens FR1064T.</title>
        <authorList>
            <person name="Bian F."/>
            <person name="Qin Q.L."/>
            <person name="Xie B.B."/>
            <person name="Shu Y.L."/>
            <person name="Zhang X.Y."/>
            <person name="Yu Y."/>
            <person name="Chen B."/>
            <person name="Chen X.L."/>
            <person name="Zhou B.C."/>
            <person name="Zhang Y.Z."/>
        </authorList>
    </citation>
    <scope>NUCLEOTIDE SEQUENCE [LARGE SCALE GENOMIC DNA]</scope>
    <source>
        <strain evidence="3">JCM 12485 / KCTC 12276 / FR1064</strain>
    </source>
</reference>
<protein>
    <recommendedName>
        <fullName evidence="1">DUF547 domain-containing protein</fullName>
    </recommendedName>
</protein>
<dbReference type="HOGENOM" id="CLU_058816_0_0_6"/>
<gene>
    <name evidence="2" type="ordered locus">GNIT_1936</name>
</gene>
<dbReference type="KEGG" id="gni:GNIT_1936"/>
<dbReference type="EMBL" id="CP003060">
    <property type="protein sequence ID" value="AEP30045.1"/>
    <property type="molecule type" value="Genomic_DNA"/>
</dbReference>
<dbReference type="Pfam" id="PF04784">
    <property type="entry name" value="DUF547"/>
    <property type="match status" value="1"/>
</dbReference>
<feature type="domain" description="DUF547" evidence="1">
    <location>
        <begin position="126"/>
        <end position="235"/>
    </location>
</feature>
<evidence type="ECO:0000313" key="2">
    <source>
        <dbReference type="EMBL" id="AEP30045.1"/>
    </source>
</evidence>
<keyword evidence="3" id="KW-1185">Reference proteome</keyword>
<organism evidence="2 3">
    <name type="scientific">Glaciecola nitratireducens (strain JCM 12485 / KCTC 12276 / FR1064)</name>
    <dbReference type="NCBI Taxonomy" id="1085623"/>
    <lineage>
        <taxon>Bacteria</taxon>
        <taxon>Pseudomonadati</taxon>
        <taxon>Pseudomonadota</taxon>
        <taxon>Gammaproteobacteria</taxon>
        <taxon>Alteromonadales</taxon>
        <taxon>Alteromonadaceae</taxon>
        <taxon>Brumicola</taxon>
    </lineage>
</organism>
<dbReference type="InterPro" id="IPR006869">
    <property type="entry name" value="DUF547"/>
</dbReference>
<name>G4QKH9_GLANF</name>